<dbReference type="PRINTS" id="PR02045">
    <property type="entry name" value="F138DOMAIN"/>
</dbReference>
<name>A0A5F7ZQ80_MACMU</name>
<proteinExistence type="predicted"/>
<sequence length="170" mass="19563">MSIFFLFFFSFSFFFFFFFLRWSFALSPRLECNGTISAHCNLRLPGSRDSPASASRVAGITGAHHCTWLIFVFLVEAGFHHLGQAGLKLLTSWSTRLSLPKCWDYRREPPRPAHMSIFKQPTPFISDSRGPRPHMLHPSQVRLPFSERQGVGPLFSVGWDHEIFLVWGKQ</sequence>
<dbReference type="Ensembl" id="ENSMMUT00000104353.1">
    <property type="protein sequence ID" value="ENSMMUP00000067796.1"/>
    <property type="gene ID" value="ENSMMUG00000058635.1"/>
</dbReference>
<dbReference type="GeneTree" id="ENSGT01150000286943"/>
<reference evidence="2" key="1">
    <citation type="journal article" date="2007" name="Science">
        <title>Evolutionary and biomedical insights from the rhesus macaque genome.</title>
        <authorList>
            <person name="Gibbs R.A."/>
            <person name="Rogers J."/>
            <person name="Katze M.G."/>
            <person name="Bumgarner R."/>
            <person name="Weinstock G.M."/>
            <person name="Mardis E.R."/>
            <person name="Remington K.A."/>
            <person name="Strausberg R.L."/>
            <person name="Venter J.C."/>
            <person name="Wilson R.K."/>
            <person name="Batzer M.A."/>
            <person name="Bustamante C.D."/>
            <person name="Eichler E.E."/>
            <person name="Hahn M.W."/>
            <person name="Hardison R.C."/>
            <person name="Makova K.D."/>
            <person name="Miller W."/>
            <person name="Milosavljevic A."/>
            <person name="Palermo R.E."/>
            <person name="Siepel A."/>
            <person name="Sikela J.M."/>
            <person name="Attaway T."/>
            <person name="Bell S."/>
            <person name="Bernard K.E."/>
            <person name="Buhay C.J."/>
            <person name="Chandrabose M.N."/>
            <person name="Dao M."/>
            <person name="Davis C."/>
            <person name="Delehaunty K.D."/>
            <person name="Ding Y."/>
            <person name="Dinh H.H."/>
            <person name="Dugan-Rocha S."/>
            <person name="Fulton L.A."/>
            <person name="Gabisi R.A."/>
            <person name="Garner T.T."/>
            <person name="Godfrey J."/>
            <person name="Hawes A.C."/>
            <person name="Hernandez J."/>
            <person name="Hines S."/>
            <person name="Holder M."/>
            <person name="Hume J."/>
            <person name="Jhangiani S.N."/>
            <person name="Joshi V."/>
            <person name="Khan Z.M."/>
            <person name="Kirkness E.F."/>
            <person name="Cree A."/>
            <person name="Fowler R.G."/>
            <person name="Lee S."/>
            <person name="Lewis L.R."/>
            <person name="Li Z."/>
            <person name="Liu Y.-S."/>
            <person name="Moore S.M."/>
            <person name="Muzny D."/>
            <person name="Nazareth L.V."/>
            <person name="Ngo D.N."/>
            <person name="Okwuonu G.O."/>
            <person name="Pai G."/>
            <person name="Parker D."/>
            <person name="Paul H.A."/>
            <person name="Pfannkoch C."/>
            <person name="Pohl C.S."/>
            <person name="Rogers Y.-H.C."/>
            <person name="Ruiz S.J."/>
            <person name="Sabo A."/>
            <person name="Santibanez J."/>
            <person name="Schneider B.W."/>
            <person name="Smith S.M."/>
            <person name="Sodergren E."/>
            <person name="Svatek A.F."/>
            <person name="Utterback T.R."/>
            <person name="Vattathil S."/>
            <person name="Warren W."/>
            <person name="White C.S."/>
            <person name="Chinwalla A.T."/>
            <person name="Feng Y."/>
            <person name="Halpern A.L."/>
            <person name="Hillier L.W."/>
            <person name="Huang X."/>
            <person name="Minx P."/>
            <person name="Nelson J.O."/>
            <person name="Pepin K.H."/>
            <person name="Qin X."/>
            <person name="Sutton G.G."/>
            <person name="Venter E."/>
            <person name="Walenz B.P."/>
            <person name="Wallis J.W."/>
            <person name="Worley K.C."/>
            <person name="Yang S.-P."/>
            <person name="Jones S.M."/>
            <person name="Marra M.A."/>
            <person name="Rocchi M."/>
            <person name="Schein J.E."/>
            <person name="Baertsch R."/>
            <person name="Clarke L."/>
            <person name="Csuros M."/>
            <person name="Glasscock J."/>
            <person name="Harris R.A."/>
            <person name="Havlak P."/>
            <person name="Jackson A.R."/>
            <person name="Jiang H."/>
            <person name="Liu Y."/>
            <person name="Messina D.N."/>
            <person name="Shen Y."/>
            <person name="Song H.X.-Z."/>
            <person name="Wylie T."/>
            <person name="Zhang L."/>
            <person name="Birney E."/>
            <person name="Han K."/>
            <person name="Konkel M.K."/>
            <person name="Lee J."/>
            <person name="Smit A.F.A."/>
            <person name="Ullmer B."/>
            <person name="Wang H."/>
            <person name="Xing J."/>
            <person name="Burhans R."/>
            <person name="Cheng Z."/>
            <person name="Karro J.E."/>
            <person name="Ma J."/>
            <person name="Raney B."/>
            <person name="She X."/>
            <person name="Cox M.J."/>
            <person name="Demuth J.P."/>
            <person name="Dumas L.J."/>
            <person name="Han S.-G."/>
            <person name="Hopkins J."/>
            <person name="Karimpour-Fard A."/>
            <person name="Kim Y.H."/>
            <person name="Pollack J.R."/>
            <person name="Vinar T."/>
            <person name="Addo-Quaye C."/>
            <person name="Degenhardt J."/>
            <person name="Denby A."/>
            <person name="Hubisz M.J."/>
            <person name="Indap A."/>
            <person name="Kosiol C."/>
            <person name="Lahn B.T."/>
            <person name="Lawson H.A."/>
            <person name="Marklein A."/>
            <person name="Nielsen R."/>
            <person name="Vallender E.J."/>
            <person name="Clark A.G."/>
            <person name="Ferguson B."/>
            <person name="Hernandez R.D."/>
            <person name="Hirani K."/>
            <person name="Kehrer-Sawatzki H."/>
            <person name="Kolb J."/>
            <person name="Patil S."/>
            <person name="Pu L.-L."/>
            <person name="Ren Y."/>
            <person name="Smith D.G."/>
            <person name="Wheeler D.A."/>
            <person name="Schenck I."/>
            <person name="Ball E.V."/>
            <person name="Chen R."/>
            <person name="Cooper D.N."/>
            <person name="Giardine B."/>
            <person name="Hsu F."/>
            <person name="Kent W.J."/>
            <person name="Lesk A."/>
            <person name="Nelson D.L."/>
            <person name="O'brien W.E."/>
            <person name="Pruefer K."/>
            <person name="Stenson P.D."/>
            <person name="Wallace J.C."/>
            <person name="Ke H."/>
            <person name="Liu X.-M."/>
            <person name="Wang P."/>
            <person name="Xiang A.P."/>
            <person name="Yang F."/>
            <person name="Barber G.P."/>
            <person name="Haussler D."/>
            <person name="Karolchik D."/>
            <person name="Kern A.D."/>
            <person name="Kuhn R.M."/>
            <person name="Smith K.E."/>
            <person name="Zwieg A.S."/>
        </authorList>
    </citation>
    <scope>NUCLEOTIDE SEQUENCE [LARGE SCALE GENOMIC DNA]</scope>
    <source>
        <strain evidence="2">17573</strain>
    </source>
</reference>
<organism evidence="1 2">
    <name type="scientific">Macaca mulatta</name>
    <name type="common">Rhesus macaque</name>
    <dbReference type="NCBI Taxonomy" id="9544"/>
    <lineage>
        <taxon>Eukaryota</taxon>
        <taxon>Metazoa</taxon>
        <taxon>Chordata</taxon>
        <taxon>Craniata</taxon>
        <taxon>Vertebrata</taxon>
        <taxon>Euteleostomi</taxon>
        <taxon>Mammalia</taxon>
        <taxon>Eutheria</taxon>
        <taxon>Euarchontoglires</taxon>
        <taxon>Primates</taxon>
        <taxon>Haplorrhini</taxon>
        <taxon>Catarrhini</taxon>
        <taxon>Cercopithecidae</taxon>
        <taxon>Cercopithecinae</taxon>
        <taxon>Macaca</taxon>
    </lineage>
</organism>
<dbReference type="InParanoid" id="A0A5F7ZQ80"/>
<dbReference type="PANTHER" id="PTHR12138:SF152">
    <property type="entry name" value="C2H2-TYPE DOMAIN-CONTAINING PROTEIN"/>
    <property type="match status" value="1"/>
</dbReference>
<reference evidence="1" key="4">
    <citation type="submission" date="2025-09" db="UniProtKB">
        <authorList>
            <consortium name="Ensembl"/>
        </authorList>
    </citation>
    <scope>IDENTIFICATION</scope>
    <source>
        <strain evidence="1">17573</strain>
    </source>
</reference>
<dbReference type="VEuPathDB" id="HostDB:ENSMMUG00000058635"/>
<reference evidence="1" key="3">
    <citation type="submission" date="2025-08" db="UniProtKB">
        <authorList>
            <consortium name="Ensembl"/>
        </authorList>
    </citation>
    <scope>IDENTIFICATION</scope>
    <source>
        <strain evidence="1">17573</strain>
    </source>
</reference>
<dbReference type="AlphaFoldDB" id="A0A5F7ZQ80"/>
<protein>
    <submittedName>
        <fullName evidence="1">Uncharacterized protein</fullName>
    </submittedName>
</protein>
<keyword evidence="2" id="KW-1185">Reference proteome</keyword>
<reference evidence="1" key="2">
    <citation type="submission" date="2019-01" db="EMBL/GenBank/DDBJ databases">
        <authorList>
            <person name="Graves T."/>
            <person name="Eichler E.E."/>
            <person name="Wilson R.K."/>
        </authorList>
    </citation>
    <scope>NUCLEOTIDE SEQUENCE [LARGE SCALE GENOMIC DNA]</scope>
    <source>
        <strain evidence="1">17573</strain>
    </source>
</reference>
<evidence type="ECO:0000313" key="2">
    <source>
        <dbReference type="Proteomes" id="UP000006718"/>
    </source>
</evidence>
<accession>A0A5F7ZQ80</accession>
<dbReference type="PANTHER" id="PTHR12138">
    <property type="entry name" value="PRIMATE-EXPANDED PROTEIN FAMILY"/>
    <property type="match status" value="1"/>
</dbReference>
<evidence type="ECO:0000313" key="1">
    <source>
        <dbReference type="Ensembl" id="ENSMMUP00000067796.1"/>
    </source>
</evidence>
<dbReference type="Proteomes" id="UP000006718">
    <property type="component" value="Chromosome 14"/>
</dbReference>